<sequence length="428" mass="46637">MPNMVVPDPGTRQGKGWSKGIANMSKVHYTILAGPKEIDSSAKATLLLYTFVRAVSGHQAASFLTHIRAMKVSNLALLGIRNSGKETANIPLSTGQLSVAHIIARTRFPNGQPAMTWKQRHGLQEKPPLQTAHSSSTLFVMPVPKLPEPEEGSSNKTAANLLSYSTHTLPSTCKVTTPGAAGTAQRCCSNPHRNGLMAAYGLDPASQHDFGVDPNSVLCYMGKELKSKARTFICNDPAMILDDDPAGTFVHNFRAQKLPSSLAVNTRCTMRKRKGKEENSDEVDQSAKKTPQSKKVKPGPSNSEDQPTIKQTPTQTNDSETSGWQSWSRTIDTRHGSSQPEAGTPGSTSAKDSKQRKKRKKQVPARQADSVRQFSRAARKRRTTHDGRRLNDSLGPTCGCPSFQSTNPPAGWRRASTLQQATQTLFLW</sequence>
<organism evidence="1 2">
    <name type="scientific">Boeremia exigua</name>
    <dbReference type="NCBI Taxonomy" id="749465"/>
    <lineage>
        <taxon>Eukaryota</taxon>
        <taxon>Fungi</taxon>
        <taxon>Dikarya</taxon>
        <taxon>Ascomycota</taxon>
        <taxon>Pezizomycotina</taxon>
        <taxon>Dothideomycetes</taxon>
        <taxon>Pleosporomycetidae</taxon>
        <taxon>Pleosporales</taxon>
        <taxon>Pleosporineae</taxon>
        <taxon>Didymellaceae</taxon>
        <taxon>Boeremia</taxon>
    </lineage>
</organism>
<keyword evidence="2" id="KW-1185">Reference proteome</keyword>
<evidence type="ECO:0000313" key="2">
    <source>
        <dbReference type="Proteomes" id="UP001153331"/>
    </source>
</evidence>
<comment type="caution">
    <text evidence="1">The sequence shown here is derived from an EMBL/GenBank/DDBJ whole genome shotgun (WGS) entry which is preliminary data.</text>
</comment>
<accession>A0ACC2I8G4</accession>
<dbReference type="EMBL" id="JAPHNI010000402">
    <property type="protein sequence ID" value="KAJ8111479.1"/>
    <property type="molecule type" value="Genomic_DNA"/>
</dbReference>
<name>A0ACC2I8G4_9PLEO</name>
<protein>
    <submittedName>
        <fullName evidence="1">Uncharacterized protein</fullName>
    </submittedName>
</protein>
<dbReference type="Proteomes" id="UP001153331">
    <property type="component" value="Unassembled WGS sequence"/>
</dbReference>
<proteinExistence type="predicted"/>
<reference evidence="1" key="1">
    <citation type="submission" date="2022-11" db="EMBL/GenBank/DDBJ databases">
        <title>Genome Sequence of Boeremia exigua.</title>
        <authorList>
            <person name="Buettner E."/>
        </authorList>
    </citation>
    <scope>NUCLEOTIDE SEQUENCE</scope>
    <source>
        <strain evidence="1">CU02</strain>
    </source>
</reference>
<gene>
    <name evidence="1" type="ORF">OPT61_g5936</name>
</gene>
<evidence type="ECO:0000313" key="1">
    <source>
        <dbReference type="EMBL" id="KAJ8111479.1"/>
    </source>
</evidence>